<evidence type="ECO:0000313" key="1">
    <source>
        <dbReference type="EMBL" id="QFS50483.1"/>
    </source>
</evidence>
<dbReference type="InterPro" id="IPR014919">
    <property type="entry name" value="XisH"/>
</dbReference>
<gene>
    <name evidence="1" type="ORF">GXM_07977</name>
</gene>
<dbReference type="CDD" id="cd22366">
    <property type="entry name" value="XisH-like"/>
    <property type="match status" value="1"/>
</dbReference>
<dbReference type="Proteomes" id="UP000326678">
    <property type="component" value="Chromosome Gxm2"/>
</dbReference>
<sequence>MTKDRFHNIVRNALEKDGWNITADPYEINVDDVDFEIDLAAEQLLGAEREGRKIAVEIKSFISPSNVSEFHTALGQFLNDRDALDKIEPDRLLYLAVRLPVCETFFQ</sequence>
<dbReference type="KEGG" id="nsh:GXM_07977"/>
<dbReference type="GO" id="GO:0003676">
    <property type="term" value="F:nucleic acid binding"/>
    <property type="evidence" value="ECO:0007669"/>
    <property type="project" value="InterPro"/>
</dbReference>
<dbReference type="SUPFAM" id="SSF52980">
    <property type="entry name" value="Restriction endonuclease-like"/>
    <property type="match status" value="1"/>
</dbReference>
<proteinExistence type="predicted"/>
<dbReference type="InterPro" id="IPR011856">
    <property type="entry name" value="tRNA_endonuc-like_dom_sf"/>
</dbReference>
<name>A0A5P8WCF0_9NOSO</name>
<reference evidence="1 2" key="1">
    <citation type="submission" date="2019-10" db="EMBL/GenBank/DDBJ databases">
        <title>Genomic and transcriptomic insights into the perfect genentic adaptation of a filamentous nitrogen-fixing cyanobacterium to rice fields.</title>
        <authorList>
            <person name="Chen Z."/>
        </authorList>
    </citation>
    <scope>NUCLEOTIDE SEQUENCE [LARGE SCALE GENOMIC DNA]</scope>
    <source>
        <strain evidence="1">CCNUC1</strain>
    </source>
</reference>
<accession>A0A5P8WCF0</accession>
<keyword evidence="2" id="KW-1185">Reference proteome</keyword>
<dbReference type="InterPro" id="IPR011335">
    <property type="entry name" value="Restrct_endonuc-II-like"/>
</dbReference>
<dbReference type="Pfam" id="PF08814">
    <property type="entry name" value="XisH"/>
    <property type="match status" value="1"/>
</dbReference>
<dbReference type="Gene3D" id="3.40.1350.10">
    <property type="match status" value="1"/>
</dbReference>
<protein>
    <submittedName>
        <fullName evidence="1">Fatty-acid oxidation protein subunit alpha</fullName>
    </submittedName>
</protein>
<evidence type="ECO:0000313" key="2">
    <source>
        <dbReference type="Proteomes" id="UP000326678"/>
    </source>
</evidence>
<dbReference type="EMBL" id="CP045227">
    <property type="protein sequence ID" value="QFS50483.1"/>
    <property type="molecule type" value="Genomic_DNA"/>
</dbReference>
<dbReference type="AlphaFoldDB" id="A0A5P8WCF0"/>
<organism evidence="1 2">
    <name type="scientific">Nostoc sphaeroides CCNUC1</name>
    <dbReference type="NCBI Taxonomy" id="2653204"/>
    <lineage>
        <taxon>Bacteria</taxon>
        <taxon>Bacillati</taxon>
        <taxon>Cyanobacteriota</taxon>
        <taxon>Cyanophyceae</taxon>
        <taxon>Nostocales</taxon>
        <taxon>Nostocaceae</taxon>
        <taxon>Nostoc</taxon>
    </lineage>
</organism>